<dbReference type="GO" id="GO:0016020">
    <property type="term" value="C:membrane"/>
    <property type="evidence" value="ECO:0007669"/>
    <property type="project" value="UniProtKB-SubCell"/>
</dbReference>
<comment type="similarity">
    <text evidence="2">Belongs to the EamA transporter family.</text>
</comment>
<feature type="transmembrane region" description="Helical" evidence="6">
    <location>
        <begin position="270"/>
        <end position="289"/>
    </location>
</feature>
<reference evidence="8 11" key="2">
    <citation type="journal article" date="2018" name="Nat. Biotechnol.">
        <title>A standardized bacterial taxonomy based on genome phylogeny substantially revises the tree of life.</title>
        <authorList>
            <person name="Parks D.H."/>
            <person name="Chuvochina M."/>
            <person name="Waite D.W."/>
            <person name="Rinke C."/>
            <person name="Skarshewski A."/>
            <person name="Chaumeil P.A."/>
            <person name="Hugenholtz P."/>
        </authorList>
    </citation>
    <scope>NUCLEOTIDE SEQUENCE [LARGE SCALE GENOMIC DNA]</scope>
    <source>
        <strain evidence="8">UBA9152</strain>
    </source>
</reference>
<dbReference type="AlphaFoldDB" id="A0A0F0LZK6"/>
<dbReference type="OrthoDB" id="3728336at2"/>
<evidence type="ECO:0000256" key="1">
    <source>
        <dbReference type="ARBA" id="ARBA00004141"/>
    </source>
</evidence>
<dbReference type="EMBL" id="JYIY01000045">
    <property type="protein sequence ID" value="KJL42774.1"/>
    <property type="molecule type" value="Genomic_DNA"/>
</dbReference>
<evidence type="ECO:0000256" key="5">
    <source>
        <dbReference type="ARBA" id="ARBA00023136"/>
    </source>
</evidence>
<name>A0A0F0LZK6_9MICO</name>
<evidence type="ECO:0000256" key="3">
    <source>
        <dbReference type="ARBA" id="ARBA00022692"/>
    </source>
</evidence>
<keyword evidence="4 6" id="KW-1133">Transmembrane helix</keyword>
<gene>
    <name evidence="8" type="ORF">DCP95_08985</name>
    <name evidence="9" type="ORF">RR49_00244</name>
</gene>
<feature type="transmembrane region" description="Helical" evidence="6">
    <location>
        <begin position="156"/>
        <end position="174"/>
    </location>
</feature>
<keyword evidence="3 6" id="KW-0812">Transmembrane</keyword>
<dbReference type="Pfam" id="PF00892">
    <property type="entry name" value="EamA"/>
    <property type="match status" value="2"/>
</dbReference>
<feature type="transmembrane region" description="Helical" evidence="6">
    <location>
        <begin position="20"/>
        <end position="37"/>
    </location>
</feature>
<dbReference type="STRING" id="400772.RR49_00244"/>
<dbReference type="PANTHER" id="PTHR32322:SF2">
    <property type="entry name" value="EAMA DOMAIN-CONTAINING PROTEIN"/>
    <property type="match status" value="1"/>
</dbReference>
<dbReference type="SUPFAM" id="SSF103481">
    <property type="entry name" value="Multidrug resistance efflux transporter EmrE"/>
    <property type="match status" value="2"/>
</dbReference>
<evidence type="ECO:0000256" key="2">
    <source>
        <dbReference type="ARBA" id="ARBA00007362"/>
    </source>
</evidence>
<feature type="transmembrane region" description="Helical" evidence="6">
    <location>
        <begin position="242"/>
        <end position="264"/>
    </location>
</feature>
<reference evidence="9 10" key="1">
    <citation type="submission" date="2015-02" db="EMBL/GenBank/DDBJ databases">
        <title>Draft genome sequences of ten Microbacterium spp. with emphasis on heavy metal contaminated environments.</title>
        <authorList>
            <person name="Corretto E."/>
        </authorList>
    </citation>
    <scope>NUCLEOTIDE SEQUENCE [LARGE SCALE GENOMIC DNA]</scope>
    <source>
        <strain evidence="9 10">DSM 18659</strain>
    </source>
</reference>
<proteinExistence type="inferred from homology"/>
<dbReference type="Proteomes" id="UP000257479">
    <property type="component" value="Unassembled WGS sequence"/>
</dbReference>
<evidence type="ECO:0000313" key="11">
    <source>
        <dbReference type="Proteomes" id="UP000257479"/>
    </source>
</evidence>
<feature type="transmembrane region" description="Helical" evidence="6">
    <location>
        <begin position="214"/>
        <end position="235"/>
    </location>
</feature>
<dbReference type="InterPro" id="IPR000620">
    <property type="entry name" value="EamA_dom"/>
</dbReference>
<dbReference type="InterPro" id="IPR037185">
    <property type="entry name" value="EmrE-like"/>
</dbReference>
<keyword evidence="10" id="KW-1185">Reference proteome</keyword>
<feature type="transmembrane region" description="Helical" evidence="6">
    <location>
        <begin position="104"/>
        <end position="124"/>
    </location>
</feature>
<evidence type="ECO:0000313" key="10">
    <source>
        <dbReference type="Proteomes" id="UP000033451"/>
    </source>
</evidence>
<evidence type="ECO:0000259" key="7">
    <source>
        <dbReference type="Pfam" id="PF00892"/>
    </source>
</evidence>
<evidence type="ECO:0000256" key="4">
    <source>
        <dbReference type="ARBA" id="ARBA00022989"/>
    </source>
</evidence>
<dbReference type="InterPro" id="IPR050638">
    <property type="entry name" value="AA-Vitamin_Transporters"/>
</dbReference>
<sequence>MNTPAVPGADRRAPRPWRMLWITFAWGSCFVAISIGLQDAPLLWLAALRALVAGAALLILTVIRRAPVPREVRSWTLIGVLGVVNVAIAYAAMFGGTIGLTTGVASVLANVQPVLILLPAWWLYRERPSLRSVAAMLTGLAGLLLIVLPAGAGTGAWLSLTAAAAVTAGTLISRAVRADPFLVATVQLLLGGGILLVAAAIVEGPPVIEWTPGFVLSLLWMSLAGTAATTVAWYAETQRSRLDILTTWTILVPVFGIVLSVGLLQETQSVLGWTGTAIVIGSVALLTIPGRHADRASRRLEG</sequence>
<feature type="transmembrane region" description="Helical" evidence="6">
    <location>
        <begin position="133"/>
        <end position="150"/>
    </location>
</feature>
<feature type="domain" description="EamA" evidence="7">
    <location>
        <begin position="22"/>
        <end position="147"/>
    </location>
</feature>
<protein>
    <submittedName>
        <fullName evidence="8">EamA/RhaT family transporter</fullName>
    </submittedName>
    <submittedName>
        <fullName evidence="9">Putative DMT superfamily transporter inner membrane protein</fullName>
    </submittedName>
</protein>
<comment type="subcellular location">
    <subcellularLocation>
        <location evidence="1">Membrane</location>
        <topology evidence="1">Multi-pass membrane protein</topology>
    </subcellularLocation>
</comment>
<dbReference type="PATRIC" id="fig|400772.4.peg.270"/>
<organism evidence="9 10">
    <name type="scientific">Microbacterium ginsengisoli</name>
    <dbReference type="NCBI Taxonomy" id="400772"/>
    <lineage>
        <taxon>Bacteria</taxon>
        <taxon>Bacillati</taxon>
        <taxon>Actinomycetota</taxon>
        <taxon>Actinomycetes</taxon>
        <taxon>Micrococcales</taxon>
        <taxon>Microbacteriaceae</taxon>
        <taxon>Microbacterium</taxon>
    </lineage>
</organism>
<dbReference type="EMBL" id="DMNG01000152">
    <property type="protein sequence ID" value="HAN24691.1"/>
    <property type="molecule type" value="Genomic_DNA"/>
</dbReference>
<accession>A0A0F0LZK6</accession>
<evidence type="ECO:0000313" key="9">
    <source>
        <dbReference type="EMBL" id="KJL42774.1"/>
    </source>
</evidence>
<dbReference type="RefSeq" id="WP_045246021.1">
    <property type="nucleotide sequence ID" value="NZ_JYIY01000045.1"/>
</dbReference>
<feature type="transmembrane region" description="Helical" evidence="6">
    <location>
        <begin position="75"/>
        <end position="98"/>
    </location>
</feature>
<dbReference type="Proteomes" id="UP000033451">
    <property type="component" value="Unassembled WGS sequence"/>
</dbReference>
<dbReference type="PANTHER" id="PTHR32322">
    <property type="entry name" value="INNER MEMBRANE TRANSPORTER"/>
    <property type="match status" value="1"/>
</dbReference>
<feature type="transmembrane region" description="Helical" evidence="6">
    <location>
        <begin position="43"/>
        <end position="63"/>
    </location>
</feature>
<comment type="caution">
    <text evidence="9">The sequence shown here is derived from an EMBL/GenBank/DDBJ whole genome shotgun (WGS) entry which is preliminary data.</text>
</comment>
<keyword evidence="5 6" id="KW-0472">Membrane</keyword>
<feature type="transmembrane region" description="Helical" evidence="6">
    <location>
        <begin position="181"/>
        <end position="202"/>
    </location>
</feature>
<evidence type="ECO:0000313" key="8">
    <source>
        <dbReference type="EMBL" id="HAN24691.1"/>
    </source>
</evidence>
<evidence type="ECO:0000256" key="6">
    <source>
        <dbReference type="SAM" id="Phobius"/>
    </source>
</evidence>
<feature type="domain" description="EamA" evidence="7">
    <location>
        <begin position="155"/>
        <end position="287"/>
    </location>
</feature>